<organism evidence="7 8">
    <name type="scientific">Mesorhizobium neociceri</name>
    <dbReference type="NCBI Taxonomy" id="1307853"/>
    <lineage>
        <taxon>Bacteria</taxon>
        <taxon>Pseudomonadati</taxon>
        <taxon>Pseudomonadota</taxon>
        <taxon>Alphaproteobacteria</taxon>
        <taxon>Hyphomicrobiales</taxon>
        <taxon>Phyllobacteriaceae</taxon>
        <taxon>Mesorhizobium</taxon>
    </lineage>
</organism>
<dbReference type="InterPro" id="IPR007867">
    <property type="entry name" value="GMC_OxRtase_C"/>
</dbReference>
<evidence type="ECO:0000256" key="1">
    <source>
        <dbReference type="ARBA" id="ARBA00010790"/>
    </source>
</evidence>
<dbReference type="GO" id="GO:0016614">
    <property type="term" value="F:oxidoreductase activity, acting on CH-OH group of donors"/>
    <property type="evidence" value="ECO:0007669"/>
    <property type="project" value="InterPro"/>
</dbReference>
<name>A0A838BDI4_9HYPH</name>
<evidence type="ECO:0000259" key="5">
    <source>
        <dbReference type="Pfam" id="PF00732"/>
    </source>
</evidence>
<dbReference type="Proteomes" id="UP000558284">
    <property type="component" value="Unassembled WGS sequence"/>
</dbReference>
<dbReference type="Gene3D" id="3.50.50.60">
    <property type="entry name" value="FAD/NAD(P)-binding domain"/>
    <property type="match status" value="2"/>
</dbReference>
<evidence type="ECO:0000256" key="4">
    <source>
        <dbReference type="ARBA" id="ARBA00023002"/>
    </source>
</evidence>
<sequence>MRNRAPSPDVVVVGSGAGGGPMMKRLAELGLNVLVLERGAAVPREDDNWNVGKVFKERKYSPFELWKDRNGKTFRPSSWHNVGGSTKFFGTVMMRLRERDFEAVEHAEGLSPAWPFPYAELEPYYVEAEHLFGVHGNPSSDPWEPTRSAPLPYGSVGSEPYVARIEQRLRARGLHPFPLPVAVDLHPGGKCVRCGTCDGFPCAVGGKNDAETRCVEPALKSGRVELWIGAFVRRLLLAGDGRTINAVEVEHQGNIKTVSAGIFVLSAGAVNSALILMRSATGSFPNGLANSTDIVGRHYMTHNLTTMMAVSTRENPTKFQKTLAFNDFYDGEPGYPFPMGNVQALGKLQSGMLVAGAKYVPQIISRALTKRSFDILTMSEDLPSADNRVMLRNGDVHILVQANNLKSHRRLNKRVKEILGDIGFPLVLAKTLPVNFTAAQCGTVRIGLDPTHSALDPYCRSWDHPNLFVVDASFMPTSAATNPSLTIAAQSLRVARHIARVDFGDRDGR</sequence>
<feature type="domain" description="Glucose-methanol-choline oxidoreductase C-terminal" evidence="6">
    <location>
        <begin position="438"/>
        <end position="489"/>
    </location>
</feature>
<evidence type="ECO:0000256" key="3">
    <source>
        <dbReference type="ARBA" id="ARBA00022827"/>
    </source>
</evidence>
<dbReference type="RefSeq" id="WP_181061611.1">
    <property type="nucleotide sequence ID" value="NZ_JACDTY010000026.1"/>
</dbReference>
<dbReference type="InterPro" id="IPR000172">
    <property type="entry name" value="GMC_OxRdtase_N"/>
</dbReference>
<dbReference type="PANTHER" id="PTHR46056:SF12">
    <property type="entry name" value="LONG-CHAIN-ALCOHOL OXIDASE"/>
    <property type="match status" value="1"/>
</dbReference>
<protein>
    <submittedName>
        <fullName evidence="7">GMC family oxidoreductase</fullName>
    </submittedName>
</protein>
<dbReference type="PANTHER" id="PTHR46056">
    <property type="entry name" value="LONG-CHAIN-ALCOHOL OXIDASE"/>
    <property type="match status" value="1"/>
</dbReference>
<dbReference type="EMBL" id="JACDTY010000026">
    <property type="protein sequence ID" value="MBA1144678.1"/>
    <property type="molecule type" value="Genomic_DNA"/>
</dbReference>
<dbReference type="Pfam" id="PF05199">
    <property type="entry name" value="GMC_oxred_C"/>
    <property type="match status" value="1"/>
</dbReference>
<gene>
    <name evidence="7" type="ORF">H0241_31225</name>
</gene>
<dbReference type="GO" id="GO:0050660">
    <property type="term" value="F:flavin adenine dinucleotide binding"/>
    <property type="evidence" value="ECO:0007669"/>
    <property type="project" value="InterPro"/>
</dbReference>
<keyword evidence="3" id="KW-0274">FAD</keyword>
<accession>A0A838BDI4</accession>
<comment type="similarity">
    <text evidence="1">Belongs to the GMC oxidoreductase family.</text>
</comment>
<dbReference type="SUPFAM" id="SSF51905">
    <property type="entry name" value="FAD/NAD(P)-binding domain"/>
    <property type="match status" value="1"/>
</dbReference>
<keyword evidence="2" id="KW-0285">Flavoprotein</keyword>
<feature type="domain" description="Glucose-methanol-choline oxidoreductase N-terminal" evidence="5">
    <location>
        <begin position="82"/>
        <end position="302"/>
    </location>
</feature>
<proteinExistence type="inferred from homology"/>
<evidence type="ECO:0000313" key="8">
    <source>
        <dbReference type="Proteomes" id="UP000558284"/>
    </source>
</evidence>
<reference evidence="7 8" key="1">
    <citation type="submission" date="2020-07" db="EMBL/GenBank/DDBJ databases">
        <title>Definition of the novel symbiovar canariense within Mesorhizobium novociceri, a new species of genus Mesorhizobium nodulating Cicer canariense in the Caldera de Taburiente National Park (La Palma, Canary Islands).</title>
        <authorList>
            <person name="Leon-Barrios M."/>
            <person name="Perez-Yepez J."/>
            <person name="Flores-Felix J.D."/>
            <person name="Ramirez-Baena M.H."/>
            <person name="Pulido-Suarez L."/>
            <person name="Igual J.M."/>
            <person name="Velazquez E."/>
            <person name="Peix A."/>
        </authorList>
    </citation>
    <scope>NUCLEOTIDE SEQUENCE [LARGE SCALE GENOMIC DNA]</scope>
    <source>
        <strain evidence="7 8">CCANP35</strain>
    </source>
</reference>
<evidence type="ECO:0000313" key="7">
    <source>
        <dbReference type="EMBL" id="MBA1144678.1"/>
    </source>
</evidence>
<comment type="caution">
    <text evidence="7">The sequence shown here is derived from an EMBL/GenBank/DDBJ whole genome shotgun (WGS) entry which is preliminary data.</text>
</comment>
<dbReference type="Pfam" id="PF00732">
    <property type="entry name" value="GMC_oxred_N"/>
    <property type="match status" value="1"/>
</dbReference>
<keyword evidence="8" id="KW-1185">Reference proteome</keyword>
<evidence type="ECO:0000256" key="2">
    <source>
        <dbReference type="ARBA" id="ARBA00022630"/>
    </source>
</evidence>
<dbReference type="InterPro" id="IPR036188">
    <property type="entry name" value="FAD/NAD-bd_sf"/>
</dbReference>
<keyword evidence="4" id="KW-0560">Oxidoreductase</keyword>
<dbReference type="AlphaFoldDB" id="A0A838BDI4"/>
<evidence type="ECO:0000259" key="6">
    <source>
        <dbReference type="Pfam" id="PF05199"/>
    </source>
</evidence>